<dbReference type="EMBL" id="BAABRO010000005">
    <property type="protein sequence ID" value="GAA5507245.1"/>
    <property type="molecule type" value="Genomic_DNA"/>
</dbReference>
<evidence type="ECO:0000256" key="2">
    <source>
        <dbReference type="SAM" id="Phobius"/>
    </source>
</evidence>
<comment type="caution">
    <text evidence="4">The sequence shown here is derived from an EMBL/GenBank/DDBJ whole genome shotgun (WGS) entry which is preliminary data.</text>
</comment>
<evidence type="ECO:0000313" key="5">
    <source>
        <dbReference type="Proteomes" id="UP001416858"/>
    </source>
</evidence>
<organism evidence="4 5">
    <name type="scientific">Novipirellula caenicola</name>
    <dbReference type="NCBI Taxonomy" id="1536901"/>
    <lineage>
        <taxon>Bacteria</taxon>
        <taxon>Pseudomonadati</taxon>
        <taxon>Planctomycetota</taxon>
        <taxon>Planctomycetia</taxon>
        <taxon>Pirellulales</taxon>
        <taxon>Pirellulaceae</taxon>
        <taxon>Novipirellula</taxon>
    </lineage>
</organism>
<dbReference type="Proteomes" id="UP001416858">
    <property type="component" value="Unassembled WGS sequence"/>
</dbReference>
<evidence type="ECO:0000256" key="1">
    <source>
        <dbReference type="SAM" id="MobiDB-lite"/>
    </source>
</evidence>
<feature type="compositionally biased region" description="Basic residues" evidence="1">
    <location>
        <begin position="12"/>
        <end position="21"/>
    </location>
</feature>
<feature type="region of interest" description="Disordered" evidence="1">
    <location>
        <begin position="1"/>
        <end position="21"/>
    </location>
</feature>
<name>A0ABP9VSK1_9BACT</name>
<feature type="domain" description="TadE-like" evidence="3">
    <location>
        <begin position="26"/>
        <end position="68"/>
    </location>
</feature>
<evidence type="ECO:0000313" key="4">
    <source>
        <dbReference type="EMBL" id="GAA5507245.1"/>
    </source>
</evidence>
<keyword evidence="2" id="KW-1133">Transmembrane helix</keyword>
<dbReference type="RefSeq" id="WP_345684123.1">
    <property type="nucleotide sequence ID" value="NZ_BAABRO010000005.1"/>
</dbReference>
<sequence>MFKRCTSETRPPRRGRLGMRRRPRRGVASVEFAVCIPVLLVLTLGTIDLCSMLFLRESITLAAYEGARRGVGRGYTNSDATSRVIEFLDQRNIQHNGSASVTFSSPGFDNADTLENVTITVTVPCAGNLLVASSMFDDMTMTTSVTMRKEYQNLGKK</sequence>
<dbReference type="InterPro" id="IPR012495">
    <property type="entry name" value="TadE-like_dom"/>
</dbReference>
<protein>
    <recommendedName>
        <fullName evidence="3">TadE-like domain-containing protein</fullName>
    </recommendedName>
</protein>
<evidence type="ECO:0000259" key="3">
    <source>
        <dbReference type="Pfam" id="PF07811"/>
    </source>
</evidence>
<gene>
    <name evidence="4" type="ORF">Rcae01_02700</name>
</gene>
<reference evidence="4 5" key="1">
    <citation type="submission" date="2024-02" db="EMBL/GenBank/DDBJ databases">
        <title>Rhodopirellula caenicola NBRC 110016.</title>
        <authorList>
            <person name="Ichikawa N."/>
            <person name="Katano-Makiyama Y."/>
            <person name="Hidaka K."/>
        </authorList>
    </citation>
    <scope>NUCLEOTIDE SEQUENCE [LARGE SCALE GENOMIC DNA]</scope>
    <source>
        <strain evidence="4 5">NBRC 110016</strain>
    </source>
</reference>
<feature type="transmembrane region" description="Helical" evidence="2">
    <location>
        <begin position="26"/>
        <end position="47"/>
    </location>
</feature>
<proteinExistence type="predicted"/>
<feature type="compositionally biased region" description="Basic and acidic residues" evidence="1">
    <location>
        <begin position="1"/>
        <end position="11"/>
    </location>
</feature>
<dbReference type="Pfam" id="PF07811">
    <property type="entry name" value="TadE"/>
    <property type="match status" value="1"/>
</dbReference>
<keyword evidence="5" id="KW-1185">Reference proteome</keyword>
<keyword evidence="2" id="KW-0472">Membrane</keyword>
<accession>A0ABP9VSK1</accession>
<keyword evidence="2" id="KW-0812">Transmembrane</keyword>